<organism evidence="1 2">
    <name type="scientific">Linnemannia gamsii</name>
    <dbReference type="NCBI Taxonomy" id="64522"/>
    <lineage>
        <taxon>Eukaryota</taxon>
        <taxon>Fungi</taxon>
        <taxon>Fungi incertae sedis</taxon>
        <taxon>Mucoromycota</taxon>
        <taxon>Mortierellomycotina</taxon>
        <taxon>Mortierellomycetes</taxon>
        <taxon>Mortierellales</taxon>
        <taxon>Mortierellaceae</taxon>
        <taxon>Linnemannia</taxon>
    </lineage>
</organism>
<evidence type="ECO:0000313" key="2">
    <source>
        <dbReference type="Proteomes" id="UP001194696"/>
    </source>
</evidence>
<evidence type="ECO:0008006" key="3">
    <source>
        <dbReference type="Google" id="ProtNLM"/>
    </source>
</evidence>
<gene>
    <name evidence="1" type="ORF">BGZ96_009846</name>
</gene>
<protein>
    <recommendedName>
        <fullName evidence="3">MFS transporter</fullName>
    </recommendedName>
</protein>
<proteinExistence type="predicted"/>
<keyword evidence="2" id="KW-1185">Reference proteome</keyword>
<name>A0ABQ7JVD8_9FUNG</name>
<feature type="non-terminal residue" evidence="1">
    <location>
        <position position="52"/>
    </location>
</feature>
<dbReference type="Proteomes" id="UP001194696">
    <property type="component" value="Unassembled WGS sequence"/>
</dbReference>
<reference evidence="1 2" key="1">
    <citation type="journal article" date="2020" name="Fungal Divers.">
        <title>Resolving the Mortierellaceae phylogeny through synthesis of multi-gene phylogenetics and phylogenomics.</title>
        <authorList>
            <person name="Vandepol N."/>
            <person name="Liber J."/>
            <person name="Desiro A."/>
            <person name="Na H."/>
            <person name="Kennedy M."/>
            <person name="Barry K."/>
            <person name="Grigoriev I.V."/>
            <person name="Miller A.N."/>
            <person name="O'Donnell K."/>
            <person name="Stajich J.E."/>
            <person name="Bonito G."/>
        </authorList>
    </citation>
    <scope>NUCLEOTIDE SEQUENCE [LARGE SCALE GENOMIC DNA]</scope>
    <source>
        <strain evidence="1 2">AD045</strain>
    </source>
</reference>
<accession>A0ABQ7JVD8</accession>
<sequence>MNVTNFKKRIAQEWPRYSVGTFAIWGLFESLQVLWLGISVNSFVNNRELLGG</sequence>
<comment type="caution">
    <text evidence="1">The sequence shown here is derived from an EMBL/GenBank/DDBJ whole genome shotgun (WGS) entry which is preliminary data.</text>
</comment>
<dbReference type="EMBL" id="JAAAIM010000611">
    <property type="protein sequence ID" value="KAG0285994.1"/>
    <property type="molecule type" value="Genomic_DNA"/>
</dbReference>
<evidence type="ECO:0000313" key="1">
    <source>
        <dbReference type="EMBL" id="KAG0285994.1"/>
    </source>
</evidence>